<comment type="caution">
    <text evidence="2">The sequence shown here is derived from an EMBL/GenBank/DDBJ whole genome shotgun (WGS) entry which is preliminary data.</text>
</comment>
<evidence type="ECO:0000313" key="2">
    <source>
        <dbReference type="EMBL" id="KAF7274507.1"/>
    </source>
</evidence>
<gene>
    <name evidence="2" type="ORF">GWI33_012841</name>
</gene>
<reference evidence="2" key="1">
    <citation type="submission" date="2020-08" db="EMBL/GenBank/DDBJ databases">
        <title>Genome sequencing and assembly of the red palm weevil Rhynchophorus ferrugineus.</title>
        <authorList>
            <person name="Dias G.B."/>
            <person name="Bergman C.M."/>
            <person name="Manee M."/>
        </authorList>
    </citation>
    <scope>NUCLEOTIDE SEQUENCE</scope>
    <source>
        <strain evidence="2">AA-2017</strain>
        <tissue evidence="2">Whole larva</tissue>
    </source>
</reference>
<keyword evidence="3" id="KW-1185">Reference proteome</keyword>
<dbReference type="EMBL" id="JAACXV010012707">
    <property type="protein sequence ID" value="KAF7274507.1"/>
    <property type="molecule type" value="Genomic_DNA"/>
</dbReference>
<proteinExistence type="predicted"/>
<accession>A0A834I8G4</accession>
<protein>
    <submittedName>
        <fullName evidence="2">Uncharacterized protein</fullName>
    </submittedName>
</protein>
<feature type="compositionally biased region" description="Low complexity" evidence="1">
    <location>
        <begin position="63"/>
        <end position="74"/>
    </location>
</feature>
<dbReference type="Proteomes" id="UP000625711">
    <property type="component" value="Unassembled WGS sequence"/>
</dbReference>
<feature type="region of interest" description="Disordered" evidence="1">
    <location>
        <begin position="63"/>
        <end position="90"/>
    </location>
</feature>
<evidence type="ECO:0000256" key="1">
    <source>
        <dbReference type="SAM" id="MobiDB-lite"/>
    </source>
</evidence>
<organism evidence="2 3">
    <name type="scientific">Rhynchophorus ferrugineus</name>
    <name type="common">Red palm weevil</name>
    <name type="synonym">Curculio ferrugineus</name>
    <dbReference type="NCBI Taxonomy" id="354439"/>
    <lineage>
        <taxon>Eukaryota</taxon>
        <taxon>Metazoa</taxon>
        <taxon>Ecdysozoa</taxon>
        <taxon>Arthropoda</taxon>
        <taxon>Hexapoda</taxon>
        <taxon>Insecta</taxon>
        <taxon>Pterygota</taxon>
        <taxon>Neoptera</taxon>
        <taxon>Endopterygota</taxon>
        <taxon>Coleoptera</taxon>
        <taxon>Polyphaga</taxon>
        <taxon>Cucujiformia</taxon>
        <taxon>Curculionidae</taxon>
        <taxon>Dryophthorinae</taxon>
        <taxon>Rhynchophorus</taxon>
    </lineage>
</organism>
<dbReference type="AlphaFoldDB" id="A0A834I8G4"/>
<name>A0A834I8G4_RHYFE</name>
<sequence>MKKVKTFFFYLEDVLKTRNVNGFGTGRTADAKINRNQVWPVSQQSRPSQGFRVPLGLDGGRRVAAPAGPGHPAVSCPRSPPRTPRQSHVPSRGAIRNFTKIPFKV</sequence>
<evidence type="ECO:0000313" key="3">
    <source>
        <dbReference type="Proteomes" id="UP000625711"/>
    </source>
</evidence>